<name>A0A5B9QJJ5_9BACT</name>
<evidence type="ECO:0000256" key="6">
    <source>
        <dbReference type="HAMAP-Rule" id="MF_00360"/>
    </source>
</evidence>
<comment type="function">
    <text evidence="4 6">Binds together with bS18 to 16S ribosomal RNA.</text>
</comment>
<keyword evidence="6" id="KW-0699">rRNA-binding</keyword>
<evidence type="ECO:0000256" key="4">
    <source>
        <dbReference type="ARBA" id="ARBA00035104"/>
    </source>
</evidence>
<keyword evidence="6" id="KW-0694">RNA-binding</keyword>
<dbReference type="RefSeq" id="WP_148072948.1">
    <property type="nucleotide sequence ID" value="NZ_CP042913.1"/>
</dbReference>
<dbReference type="GO" id="GO:0005840">
    <property type="term" value="C:ribosome"/>
    <property type="evidence" value="ECO:0007669"/>
    <property type="project" value="UniProtKB-KW"/>
</dbReference>
<dbReference type="InterPro" id="IPR000529">
    <property type="entry name" value="Ribosomal_bS6"/>
</dbReference>
<keyword evidence="9" id="KW-1185">Reference proteome</keyword>
<dbReference type="InterPro" id="IPR020814">
    <property type="entry name" value="Ribosomal_S6_plastid/chlpt"/>
</dbReference>
<evidence type="ECO:0000313" key="9">
    <source>
        <dbReference type="Proteomes" id="UP000323917"/>
    </source>
</evidence>
<keyword evidence="3 6" id="KW-0687">Ribonucleoprotein</keyword>
<dbReference type="GO" id="GO:0003735">
    <property type="term" value="F:structural constituent of ribosome"/>
    <property type="evidence" value="ECO:0007669"/>
    <property type="project" value="InterPro"/>
</dbReference>
<feature type="compositionally biased region" description="Acidic residues" evidence="7">
    <location>
        <begin position="123"/>
        <end position="144"/>
    </location>
</feature>
<dbReference type="InterPro" id="IPR014717">
    <property type="entry name" value="Transl_elong_EF1B/ribsomal_bS6"/>
</dbReference>
<protein>
    <recommendedName>
        <fullName evidence="5 6">Small ribosomal subunit protein bS6</fullName>
    </recommendedName>
</protein>
<reference evidence="8 9" key="1">
    <citation type="submission" date="2019-08" db="EMBL/GenBank/DDBJ databases">
        <title>Deep-cultivation of Planctomycetes and their phenomic and genomic characterization uncovers novel biology.</title>
        <authorList>
            <person name="Wiegand S."/>
            <person name="Jogler M."/>
            <person name="Boedeker C."/>
            <person name="Pinto D."/>
            <person name="Vollmers J."/>
            <person name="Rivas-Marin E."/>
            <person name="Kohn T."/>
            <person name="Peeters S.H."/>
            <person name="Heuer A."/>
            <person name="Rast P."/>
            <person name="Oberbeckmann S."/>
            <person name="Bunk B."/>
            <person name="Jeske O."/>
            <person name="Meyerdierks A."/>
            <person name="Storesund J.E."/>
            <person name="Kallscheuer N."/>
            <person name="Luecker S."/>
            <person name="Lage O.M."/>
            <person name="Pohl T."/>
            <person name="Merkel B.J."/>
            <person name="Hornburger P."/>
            <person name="Mueller R.-W."/>
            <person name="Bruemmer F."/>
            <person name="Labrenz M."/>
            <person name="Spormann A.M."/>
            <person name="Op den Camp H."/>
            <person name="Overmann J."/>
            <person name="Amann R."/>
            <person name="Jetten M.S.M."/>
            <person name="Mascher T."/>
            <person name="Medema M.H."/>
            <person name="Devos D.P."/>
            <person name="Kaster A.-K."/>
            <person name="Ovreas L."/>
            <person name="Rohde M."/>
            <person name="Galperin M.Y."/>
            <person name="Jogler C."/>
        </authorList>
    </citation>
    <scope>NUCLEOTIDE SEQUENCE [LARGE SCALE GENOMIC DNA]</scope>
    <source>
        <strain evidence="8 9">Pr1d</strain>
    </source>
</reference>
<dbReference type="CDD" id="cd00473">
    <property type="entry name" value="bS6"/>
    <property type="match status" value="1"/>
</dbReference>
<dbReference type="Proteomes" id="UP000323917">
    <property type="component" value="Chromosome"/>
</dbReference>
<comment type="similarity">
    <text evidence="1 6">Belongs to the bacterial ribosomal protein bS6 family.</text>
</comment>
<proteinExistence type="inferred from homology"/>
<dbReference type="AlphaFoldDB" id="A0A5B9QJJ5"/>
<dbReference type="GO" id="GO:0019843">
    <property type="term" value="F:rRNA binding"/>
    <property type="evidence" value="ECO:0007669"/>
    <property type="project" value="UniProtKB-UniRule"/>
</dbReference>
<dbReference type="GO" id="GO:1990904">
    <property type="term" value="C:ribonucleoprotein complex"/>
    <property type="evidence" value="ECO:0007669"/>
    <property type="project" value="UniProtKB-KW"/>
</dbReference>
<dbReference type="Pfam" id="PF01250">
    <property type="entry name" value="Ribosomal_S6"/>
    <property type="match status" value="1"/>
</dbReference>
<feature type="region of interest" description="Disordered" evidence="7">
    <location>
        <begin position="117"/>
        <end position="144"/>
    </location>
</feature>
<dbReference type="EMBL" id="CP042913">
    <property type="protein sequence ID" value="QEG34273.1"/>
    <property type="molecule type" value="Genomic_DNA"/>
</dbReference>
<evidence type="ECO:0000256" key="2">
    <source>
        <dbReference type="ARBA" id="ARBA00022980"/>
    </source>
</evidence>
<evidence type="ECO:0000256" key="3">
    <source>
        <dbReference type="ARBA" id="ARBA00023274"/>
    </source>
</evidence>
<dbReference type="HAMAP" id="MF_00360">
    <property type="entry name" value="Ribosomal_bS6"/>
    <property type="match status" value="1"/>
</dbReference>
<keyword evidence="2 6" id="KW-0689">Ribosomal protein</keyword>
<dbReference type="InterPro" id="IPR035980">
    <property type="entry name" value="Ribosomal_bS6_sf"/>
</dbReference>
<dbReference type="SUPFAM" id="SSF54995">
    <property type="entry name" value="Ribosomal protein S6"/>
    <property type="match status" value="1"/>
</dbReference>
<gene>
    <name evidence="6 8" type="primary">rpsF</name>
    <name evidence="8" type="ORF">Pr1d_15470</name>
</gene>
<organism evidence="8 9">
    <name type="scientific">Bythopirellula goksoeyrii</name>
    <dbReference type="NCBI Taxonomy" id="1400387"/>
    <lineage>
        <taxon>Bacteria</taxon>
        <taxon>Pseudomonadati</taxon>
        <taxon>Planctomycetota</taxon>
        <taxon>Planctomycetia</taxon>
        <taxon>Pirellulales</taxon>
        <taxon>Lacipirellulaceae</taxon>
        <taxon>Bythopirellula</taxon>
    </lineage>
</organism>
<accession>A0A5B9QJJ5</accession>
<dbReference type="OrthoDB" id="290527at2"/>
<sequence>MEENTGVYEGLFILDANAFAKDHDGLEREVNGLIESAGGQIEVSRLWEERRLAYPVKGHRKGAYWITYFRLPTSKLTGLTHDCEIQDNILRQLFIRLPGALVEPILEHARSGGVVRAVPVSESSDDSRDEDTEDSEEVVEEVGV</sequence>
<evidence type="ECO:0000256" key="5">
    <source>
        <dbReference type="ARBA" id="ARBA00035294"/>
    </source>
</evidence>
<evidence type="ECO:0000256" key="7">
    <source>
        <dbReference type="SAM" id="MobiDB-lite"/>
    </source>
</evidence>
<dbReference type="GO" id="GO:0006412">
    <property type="term" value="P:translation"/>
    <property type="evidence" value="ECO:0007669"/>
    <property type="project" value="UniProtKB-UniRule"/>
</dbReference>
<dbReference type="NCBIfam" id="TIGR00166">
    <property type="entry name" value="S6"/>
    <property type="match status" value="1"/>
</dbReference>
<dbReference type="Gene3D" id="3.30.70.60">
    <property type="match status" value="1"/>
</dbReference>
<evidence type="ECO:0000313" key="8">
    <source>
        <dbReference type="EMBL" id="QEG34273.1"/>
    </source>
</evidence>
<dbReference type="KEGG" id="bgok:Pr1d_15470"/>
<evidence type="ECO:0000256" key="1">
    <source>
        <dbReference type="ARBA" id="ARBA00009512"/>
    </source>
</evidence>